<dbReference type="FunFam" id="1.20.58.150:FF:000005">
    <property type="entry name" value="putative clathrin assembly protein At2g25430"/>
    <property type="match status" value="1"/>
</dbReference>
<evidence type="ECO:0000256" key="3">
    <source>
        <dbReference type="ARBA" id="ARBA00004600"/>
    </source>
</evidence>
<dbReference type="PANTHER" id="PTHR22951">
    <property type="entry name" value="CLATHRIN ASSEMBLY PROTEIN"/>
    <property type="match status" value="1"/>
</dbReference>
<dbReference type="Gene3D" id="1.25.40.90">
    <property type="match status" value="1"/>
</dbReference>
<dbReference type="Pfam" id="PF07651">
    <property type="entry name" value="ANTH"/>
    <property type="match status" value="1"/>
</dbReference>
<dbReference type="GO" id="GO:0072583">
    <property type="term" value="P:clathrin-dependent endocytosis"/>
    <property type="evidence" value="ECO:0007669"/>
    <property type="project" value="InterPro"/>
</dbReference>
<dbReference type="GO" id="GO:0006900">
    <property type="term" value="P:vesicle budding from membrane"/>
    <property type="evidence" value="ECO:0007669"/>
    <property type="project" value="TreeGrafter"/>
</dbReference>
<evidence type="ECO:0000256" key="8">
    <source>
        <dbReference type="ARBA" id="ARBA00023329"/>
    </source>
</evidence>
<sequence length="572" mass="63721">MPSKLRKALGAVKDQTSISLAKVSSGSKSKSKSKFKANGNGNAIINVEVPILKATSHDEIPLDETRYLNDILQVISTDKLYAAACAQAIAKRVGRTKNWIVALKSLMLVLRIFQHGDPYFPKEVSHAMKNGAKILNLSNFRDDSNSSPWDYTAFVRTFALYLDERLACFLSGKLHLRRKLSDGSSRGGRHPKVELIRDMSPATLIDRISNWQRLLDRVIATKPTGDAKTNRLVQSSLHAIVQESFDIYRNMSDGLALLLDSFFHLQYQSCVNAFQASVRASKQFEELSEFYGLCKSIGVGRTSEYPSVQKISGELVETLQEFLKDQASFTGRSPPSQLLLAPPPTNEHTSISTTPDRSSHGESESISIRSSIDRYQEPMSATNSDETEEDCFDAEDNQESNTDSNAFSFNHTPSLENQDEESGIDSREKDCWELVLVNTAKESDQPTTGFDILFDKRQYNPFLVETTDVVPVVPSPLSNDINRNPGKTTLTAATFGEEEISSWIPPTFCADNPNGGLSLFCNDPFESTNPQLTTTDLRNGSVNELNFVFEQKLWLEQQKKIIAKNELNNSCV</sequence>
<keyword evidence="5" id="KW-0333">Golgi apparatus</keyword>
<dbReference type="InterPro" id="IPR045192">
    <property type="entry name" value="AP180-like"/>
</dbReference>
<keyword evidence="6" id="KW-0472">Membrane</keyword>
<dbReference type="GO" id="GO:0005905">
    <property type="term" value="C:clathrin-coated pit"/>
    <property type="evidence" value="ECO:0007669"/>
    <property type="project" value="UniProtKB-SubCell"/>
</dbReference>
<comment type="caution">
    <text evidence="11">The sequence shown here is derived from an EMBL/GenBank/DDBJ whole genome shotgun (WGS) entry which is preliminary data.</text>
</comment>
<evidence type="ECO:0000256" key="5">
    <source>
        <dbReference type="ARBA" id="ARBA00023034"/>
    </source>
</evidence>
<keyword evidence="8" id="KW-0968">Cytoplasmic vesicle</keyword>
<dbReference type="GO" id="GO:0005794">
    <property type="term" value="C:Golgi apparatus"/>
    <property type="evidence" value="ECO:0007669"/>
    <property type="project" value="UniProtKB-SubCell"/>
</dbReference>
<feature type="compositionally biased region" description="Acidic residues" evidence="9">
    <location>
        <begin position="385"/>
        <end position="398"/>
    </location>
</feature>
<dbReference type="InterPro" id="IPR008942">
    <property type="entry name" value="ENTH_VHS"/>
</dbReference>
<feature type="region of interest" description="Disordered" evidence="9">
    <location>
        <begin position="330"/>
        <end position="426"/>
    </location>
</feature>
<dbReference type="GO" id="GO:0005545">
    <property type="term" value="F:1-phosphatidylinositol binding"/>
    <property type="evidence" value="ECO:0007669"/>
    <property type="project" value="InterPro"/>
</dbReference>
<keyword evidence="7" id="KW-0168">Coated pit</keyword>
<evidence type="ECO:0000313" key="11">
    <source>
        <dbReference type="EMBL" id="KAF4382710.1"/>
    </source>
</evidence>
<evidence type="ECO:0000256" key="2">
    <source>
        <dbReference type="ARBA" id="ARBA00004555"/>
    </source>
</evidence>
<dbReference type="PROSITE" id="PS50942">
    <property type="entry name" value="ENTH"/>
    <property type="match status" value="1"/>
</dbReference>
<protein>
    <recommendedName>
        <fullName evidence="10">ENTH domain-containing protein</fullName>
    </recommendedName>
</protein>
<accession>A0A7J6GK49</accession>
<dbReference type="SMART" id="SM00273">
    <property type="entry name" value="ENTH"/>
    <property type="match status" value="1"/>
</dbReference>
<dbReference type="SUPFAM" id="SSF89009">
    <property type="entry name" value="GAT-like domain"/>
    <property type="match status" value="1"/>
</dbReference>
<dbReference type="PANTHER" id="PTHR22951:SF75">
    <property type="entry name" value="CLATHRIN COAT ASSEMBLY PROTEIN AP180"/>
    <property type="match status" value="1"/>
</dbReference>
<dbReference type="GO" id="GO:0000149">
    <property type="term" value="F:SNARE binding"/>
    <property type="evidence" value="ECO:0007669"/>
    <property type="project" value="TreeGrafter"/>
</dbReference>
<dbReference type="AlphaFoldDB" id="A0A7J6GK49"/>
<organism evidence="11 12">
    <name type="scientific">Cannabis sativa</name>
    <name type="common">Hemp</name>
    <name type="synonym">Marijuana</name>
    <dbReference type="NCBI Taxonomy" id="3483"/>
    <lineage>
        <taxon>Eukaryota</taxon>
        <taxon>Viridiplantae</taxon>
        <taxon>Streptophyta</taxon>
        <taxon>Embryophyta</taxon>
        <taxon>Tracheophyta</taxon>
        <taxon>Spermatophyta</taxon>
        <taxon>Magnoliopsida</taxon>
        <taxon>eudicotyledons</taxon>
        <taxon>Gunneridae</taxon>
        <taxon>Pentapetalae</taxon>
        <taxon>rosids</taxon>
        <taxon>fabids</taxon>
        <taxon>Rosales</taxon>
        <taxon>Cannabaceae</taxon>
        <taxon>Cannabis</taxon>
    </lineage>
</organism>
<comment type="subcellular location">
    <subcellularLocation>
        <location evidence="1">Cytoplasmic vesicle</location>
        <location evidence="1">Clathrin-coated vesicle</location>
    </subcellularLocation>
    <subcellularLocation>
        <location evidence="2">Golgi apparatus</location>
    </subcellularLocation>
    <subcellularLocation>
        <location evidence="3">Membrane</location>
        <location evidence="3">Clathrin-coated pit</location>
    </subcellularLocation>
</comment>
<dbReference type="GO" id="GO:0048268">
    <property type="term" value="P:clathrin coat assembly"/>
    <property type="evidence" value="ECO:0007669"/>
    <property type="project" value="InterPro"/>
</dbReference>
<dbReference type="CDD" id="cd16987">
    <property type="entry name" value="ANTH_N_AP180_plant"/>
    <property type="match status" value="1"/>
</dbReference>
<dbReference type="Gene3D" id="1.20.58.150">
    <property type="entry name" value="ANTH domain"/>
    <property type="match status" value="1"/>
</dbReference>
<dbReference type="GO" id="GO:0005546">
    <property type="term" value="F:phosphatidylinositol-4,5-bisphosphate binding"/>
    <property type="evidence" value="ECO:0007669"/>
    <property type="project" value="TreeGrafter"/>
</dbReference>
<reference evidence="11 12" key="1">
    <citation type="journal article" date="2020" name="bioRxiv">
        <title>Sequence and annotation of 42 cannabis genomes reveals extensive copy number variation in cannabinoid synthesis and pathogen resistance genes.</title>
        <authorList>
            <person name="Mckernan K.J."/>
            <person name="Helbert Y."/>
            <person name="Kane L.T."/>
            <person name="Ebling H."/>
            <person name="Zhang L."/>
            <person name="Liu B."/>
            <person name="Eaton Z."/>
            <person name="Mclaughlin S."/>
            <person name="Kingan S."/>
            <person name="Baybayan P."/>
            <person name="Concepcion G."/>
            <person name="Jordan M."/>
            <person name="Riva A."/>
            <person name="Barbazuk W."/>
            <person name="Harkins T."/>
        </authorList>
    </citation>
    <scope>NUCLEOTIDE SEQUENCE [LARGE SCALE GENOMIC DNA]</scope>
    <source>
        <strain evidence="12">cv. Jamaican Lion 4</strain>
        <tissue evidence="11">Leaf</tissue>
    </source>
</reference>
<gene>
    <name evidence="11" type="ORF">F8388_015538</name>
</gene>
<feature type="domain" description="ENTH" evidence="10">
    <location>
        <begin position="39"/>
        <end position="176"/>
    </location>
</feature>
<dbReference type="InterPro" id="IPR011417">
    <property type="entry name" value="ANTH_dom"/>
</dbReference>
<dbReference type="SUPFAM" id="SSF48464">
    <property type="entry name" value="ENTH/VHS domain"/>
    <property type="match status" value="1"/>
</dbReference>
<evidence type="ECO:0000256" key="7">
    <source>
        <dbReference type="ARBA" id="ARBA00023176"/>
    </source>
</evidence>
<keyword evidence="4" id="KW-0254">Endocytosis</keyword>
<proteinExistence type="predicted"/>
<name>A0A7J6GK49_CANSA</name>
<evidence type="ECO:0000256" key="9">
    <source>
        <dbReference type="SAM" id="MobiDB-lite"/>
    </source>
</evidence>
<dbReference type="InterPro" id="IPR048050">
    <property type="entry name" value="ANTH_N_plant"/>
</dbReference>
<evidence type="ECO:0000256" key="1">
    <source>
        <dbReference type="ARBA" id="ARBA00004132"/>
    </source>
</evidence>
<feature type="compositionally biased region" description="Polar residues" evidence="9">
    <location>
        <begin position="346"/>
        <end position="355"/>
    </location>
</feature>
<evidence type="ECO:0000259" key="10">
    <source>
        <dbReference type="PROSITE" id="PS50942"/>
    </source>
</evidence>
<evidence type="ECO:0000313" key="12">
    <source>
        <dbReference type="Proteomes" id="UP000525078"/>
    </source>
</evidence>
<dbReference type="InterPro" id="IPR013809">
    <property type="entry name" value="ENTH"/>
</dbReference>
<evidence type="ECO:0000256" key="4">
    <source>
        <dbReference type="ARBA" id="ARBA00022583"/>
    </source>
</evidence>
<dbReference type="GO" id="GO:0030136">
    <property type="term" value="C:clathrin-coated vesicle"/>
    <property type="evidence" value="ECO:0007669"/>
    <property type="project" value="UniProtKB-SubCell"/>
</dbReference>
<dbReference type="EMBL" id="JAATIP010000054">
    <property type="protein sequence ID" value="KAF4382710.1"/>
    <property type="molecule type" value="Genomic_DNA"/>
</dbReference>
<dbReference type="GO" id="GO:0032050">
    <property type="term" value="F:clathrin heavy chain binding"/>
    <property type="evidence" value="ECO:0007669"/>
    <property type="project" value="TreeGrafter"/>
</dbReference>
<dbReference type="Proteomes" id="UP000525078">
    <property type="component" value="Unassembled WGS sequence"/>
</dbReference>
<evidence type="ECO:0000256" key="6">
    <source>
        <dbReference type="ARBA" id="ARBA00023136"/>
    </source>
</evidence>
<dbReference type="InterPro" id="IPR014712">
    <property type="entry name" value="ANTH_dom_sf"/>
</dbReference>
<feature type="compositionally biased region" description="Polar residues" evidence="9">
    <location>
        <begin position="399"/>
        <end position="416"/>
    </location>
</feature>